<dbReference type="EMBL" id="GBRH01282006">
    <property type="protein sequence ID" value="JAD15889.1"/>
    <property type="molecule type" value="Transcribed_RNA"/>
</dbReference>
<protein>
    <submittedName>
        <fullName evidence="1">Uncharacterized protein</fullName>
    </submittedName>
</protein>
<sequence length="81" mass="9418">MLLYHQTRISLAIKQEAASLQRNLQGREKQSWRGKQREDTHLFTTRSRNWFLLPHSLQSSFLHSFSHSSLLPCVSAPDPSQ</sequence>
<evidence type="ECO:0000313" key="1">
    <source>
        <dbReference type="EMBL" id="JAD15889.1"/>
    </source>
</evidence>
<organism evidence="1">
    <name type="scientific">Arundo donax</name>
    <name type="common">Giant reed</name>
    <name type="synonym">Donax arundinaceus</name>
    <dbReference type="NCBI Taxonomy" id="35708"/>
    <lineage>
        <taxon>Eukaryota</taxon>
        <taxon>Viridiplantae</taxon>
        <taxon>Streptophyta</taxon>
        <taxon>Embryophyta</taxon>
        <taxon>Tracheophyta</taxon>
        <taxon>Spermatophyta</taxon>
        <taxon>Magnoliopsida</taxon>
        <taxon>Liliopsida</taxon>
        <taxon>Poales</taxon>
        <taxon>Poaceae</taxon>
        <taxon>PACMAD clade</taxon>
        <taxon>Arundinoideae</taxon>
        <taxon>Arundineae</taxon>
        <taxon>Arundo</taxon>
    </lineage>
</organism>
<reference evidence="1" key="1">
    <citation type="submission" date="2014-09" db="EMBL/GenBank/DDBJ databases">
        <authorList>
            <person name="Magalhaes I.L.F."/>
            <person name="Oliveira U."/>
            <person name="Santos F.R."/>
            <person name="Vidigal T.H.D.A."/>
            <person name="Brescovit A.D."/>
            <person name="Santos A.J."/>
        </authorList>
    </citation>
    <scope>NUCLEOTIDE SEQUENCE</scope>
    <source>
        <tissue evidence="1">Shoot tissue taken approximately 20 cm above the soil surface</tissue>
    </source>
</reference>
<accession>A0A0A9U519</accession>
<dbReference type="AlphaFoldDB" id="A0A0A9U519"/>
<name>A0A0A9U519_ARUDO</name>
<proteinExistence type="predicted"/>
<reference evidence="1" key="2">
    <citation type="journal article" date="2015" name="Data Brief">
        <title>Shoot transcriptome of the giant reed, Arundo donax.</title>
        <authorList>
            <person name="Barrero R.A."/>
            <person name="Guerrero F.D."/>
            <person name="Moolhuijzen P."/>
            <person name="Goolsby J.A."/>
            <person name="Tidwell J."/>
            <person name="Bellgard S.E."/>
            <person name="Bellgard M.I."/>
        </authorList>
    </citation>
    <scope>NUCLEOTIDE SEQUENCE</scope>
    <source>
        <tissue evidence="1">Shoot tissue taken approximately 20 cm above the soil surface</tissue>
    </source>
</reference>